<evidence type="ECO:0000256" key="3">
    <source>
        <dbReference type="ARBA" id="ARBA00022448"/>
    </source>
</evidence>
<feature type="domain" description="Nucleoporin Nup133/Nup155-like N-terminal" evidence="5">
    <location>
        <begin position="216"/>
        <end position="491"/>
    </location>
</feature>
<evidence type="ECO:0000313" key="7">
    <source>
        <dbReference type="Proteomes" id="UP000677054"/>
    </source>
</evidence>
<dbReference type="AlphaFoldDB" id="A0A7R9AET5"/>
<feature type="non-terminal residue" evidence="6">
    <location>
        <position position="1095"/>
    </location>
</feature>
<keyword evidence="3" id="KW-0813">Transport</keyword>
<comment type="similarity">
    <text evidence="2">Belongs to the nucleoporin Nup133 family.</text>
</comment>
<dbReference type="GO" id="GO:0017056">
    <property type="term" value="F:structural constituent of nuclear pore"/>
    <property type="evidence" value="ECO:0007669"/>
    <property type="project" value="InterPro"/>
</dbReference>
<dbReference type="GO" id="GO:0006606">
    <property type="term" value="P:protein import into nucleus"/>
    <property type="evidence" value="ECO:0007669"/>
    <property type="project" value="TreeGrafter"/>
</dbReference>
<dbReference type="Proteomes" id="UP000677054">
    <property type="component" value="Unassembled WGS sequence"/>
</dbReference>
<evidence type="ECO:0000256" key="1">
    <source>
        <dbReference type="ARBA" id="ARBA00004123"/>
    </source>
</evidence>
<comment type="subcellular location">
    <subcellularLocation>
        <location evidence="1">Nucleus</location>
    </subcellularLocation>
</comment>
<dbReference type="GO" id="GO:0000972">
    <property type="term" value="P:transcription-dependent tethering of RNA polymerase II gene DNA at nuclear periphery"/>
    <property type="evidence" value="ECO:0007669"/>
    <property type="project" value="TreeGrafter"/>
</dbReference>
<keyword evidence="4" id="KW-0539">Nucleus</keyword>
<evidence type="ECO:0000259" key="5">
    <source>
        <dbReference type="Pfam" id="PF08801"/>
    </source>
</evidence>
<dbReference type="InterPro" id="IPR015943">
    <property type="entry name" value="WD40/YVTN_repeat-like_dom_sf"/>
</dbReference>
<dbReference type="PANTHER" id="PTHR13405:SF11">
    <property type="entry name" value="NUCLEAR PORE COMPLEX PROTEIN NUP133"/>
    <property type="match status" value="1"/>
</dbReference>
<keyword evidence="7" id="KW-1185">Reference proteome</keyword>
<organism evidence="6">
    <name type="scientific">Darwinula stevensoni</name>
    <dbReference type="NCBI Taxonomy" id="69355"/>
    <lineage>
        <taxon>Eukaryota</taxon>
        <taxon>Metazoa</taxon>
        <taxon>Ecdysozoa</taxon>
        <taxon>Arthropoda</taxon>
        <taxon>Crustacea</taxon>
        <taxon>Oligostraca</taxon>
        <taxon>Ostracoda</taxon>
        <taxon>Podocopa</taxon>
        <taxon>Podocopida</taxon>
        <taxon>Darwinulocopina</taxon>
        <taxon>Darwinuloidea</taxon>
        <taxon>Darwinulidae</taxon>
        <taxon>Darwinula</taxon>
    </lineage>
</organism>
<dbReference type="InterPro" id="IPR037624">
    <property type="entry name" value="Nup133-like"/>
</dbReference>
<accession>A0A7R9AET5</accession>
<dbReference type="EMBL" id="LR904546">
    <property type="protein sequence ID" value="CAD7252921.1"/>
    <property type="molecule type" value="Genomic_DNA"/>
</dbReference>
<dbReference type="Pfam" id="PF08801">
    <property type="entry name" value="Nucleoporin_N"/>
    <property type="match status" value="1"/>
</dbReference>
<sequence length="1095" mass="122463">VQSFVLDLQVLCKTSSLPFRVSIKKLSSFDTLSKSRILEDTGTATSGSILSCTKFLVAGNGSWQFQLLDDLCRGLHYGTRRCTLPGAAAILLKSDEQGVHSRHMERGKEKEANRTQATCLGTYTQGPNHSRYSFPCVEPSKDVGASFDEVCFILTVMDASDIFGAERRSFMSPPNSSRSIMNTTLVIGATDCHAIESYGGMLPYLVTEVLRTCNASSPVSVQLKESGYAWLVSGRRLLVWKYLKEPEGEWKKSGTPHFWELKLPPSALAHKADLVCLIEKDVGAPGCMAVAPEGTIRFWSSITRNTSSHDASTDLQGEECDRLLNFGPELGCILSTTTGSVMLLTLDFLKSGTRNRVSCRQLRMPQGLLGGMGRRLTGFIFPTMPGHTESGKVYLVSHPGEDGRGHLLYVMHAGSIKQWFMCETHPEELQKEIEIEKALRHAFIMSQWADLGSLANVKLWFLDVQWSSSLQGILILAAASLAQVGSQVYFGVALYKISKEVETMARPNLFVQLDHTELFQEPIEHILNSYHLISYAGEAIVYNKDTILCQKMKMESKSETEVIQFRSGRDLIIGSGISSDLGSILFLCQSHGLVCLRSTEVLASPQGSPHSSFIGGIHLSDTLNLTLPNFNPEFMKRLYEDKALSLKVALIHYCRKEIVQSRELVEKIFSSVPHPTKAIPNAPLDRIVVQVSEAHLLDDFPAKDPRWAESIPRMSLPSSMSVILMHQLRDKRQVHNLFIRFLQDLSLWDKLGIVRLQHKLVSTKQVLRDHAEKLVAAVSLYGQSQKPCMRESIKGVVSQRRSSESPKMAKLEPEDVFFREVSKVDDIFPAFISLEEEALLVSTSPEEFAANTIVPINEVILFSWYLEKGIVNKLLQLDLQENDSLQLTEYLQDHDPRCMWVQVLSSQRHDEGIDLSKKLQLAAENLRQLALGENASAVARQTLLSLSKLAFLSCGQEEKIEELDWNLYLSEYQSELPESVLAAMGKKPENMNVLSPEEMALMYVCDDNKNLIEEQVLKALHLLSFGNAPVHELQLQIWSQVLKRDAWASLSVSEGVWQVCKKTLFFRVLLAARSEGVVLQKSRTLRAIALNKDII</sequence>
<feature type="non-terminal residue" evidence="6">
    <location>
        <position position="1"/>
    </location>
</feature>
<dbReference type="Gene3D" id="1.20.58.1380">
    <property type="match status" value="1"/>
</dbReference>
<gene>
    <name evidence="6" type="ORF">DSTB1V02_LOCUS12673</name>
</gene>
<dbReference type="InterPro" id="IPR014908">
    <property type="entry name" value="Nucleoporin_Nup133/Nup155_N"/>
</dbReference>
<dbReference type="Gene3D" id="1.25.40.700">
    <property type="match status" value="1"/>
</dbReference>
<reference evidence="6" key="1">
    <citation type="submission" date="2020-11" db="EMBL/GenBank/DDBJ databases">
        <authorList>
            <person name="Tran Van P."/>
        </authorList>
    </citation>
    <scope>NUCLEOTIDE SEQUENCE</scope>
</reference>
<evidence type="ECO:0000256" key="4">
    <source>
        <dbReference type="ARBA" id="ARBA00023242"/>
    </source>
</evidence>
<dbReference type="PANTHER" id="PTHR13405">
    <property type="entry name" value="NUCLEAR PORE COMPLEX PROTEIN NUP133"/>
    <property type="match status" value="1"/>
</dbReference>
<protein>
    <recommendedName>
        <fullName evidence="5">Nucleoporin Nup133/Nup155-like N-terminal domain-containing protein</fullName>
    </recommendedName>
</protein>
<evidence type="ECO:0000313" key="6">
    <source>
        <dbReference type="EMBL" id="CAD7252921.1"/>
    </source>
</evidence>
<proteinExistence type="inferred from homology"/>
<dbReference type="GO" id="GO:0031080">
    <property type="term" value="C:nuclear pore outer ring"/>
    <property type="evidence" value="ECO:0007669"/>
    <property type="project" value="TreeGrafter"/>
</dbReference>
<name>A0A7R9AET5_9CRUS</name>
<evidence type="ECO:0000256" key="2">
    <source>
        <dbReference type="ARBA" id="ARBA00005569"/>
    </source>
</evidence>
<dbReference type="GO" id="GO:0016973">
    <property type="term" value="P:poly(A)+ mRNA export from nucleus"/>
    <property type="evidence" value="ECO:0007669"/>
    <property type="project" value="TreeGrafter"/>
</dbReference>
<dbReference type="OrthoDB" id="6342440at2759"/>
<dbReference type="SUPFAM" id="SSF117289">
    <property type="entry name" value="Nucleoporin domain"/>
    <property type="match status" value="1"/>
</dbReference>
<dbReference type="EMBL" id="CAJPEV010005029">
    <property type="protein sequence ID" value="CAG0902657.1"/>
    <property type="molecule type" value="Genomic_DNA"/>
</dbReference>
<dbReference type="Gene3D" id="2.130.10.10">
    <property type="entry name" value="YVTN repeat-like/Quinoprotein amine dehydrogenase"/>
    <property type="match status" value="1"/>
</dbReference>